<dbReference type="AlphaFoldDB" id="A0A1D2NM51"/>
<comment type="caution">
    <text evidence="2">The sequence shown here is derived from an EMBL/GenBank/DDBJ whole genome shotgun (WGS) entry which is preliminary data.</text>
</comment>
<gene>
    <name evidence="2" type="ORF">Ocin01_00358</name>
</gene>
<protein>
    <recommendedName>
        <fullName evidence="4">Ig-like domain-containing protein</fullName>
    </recommendedName>
</protein>
<evidence type="ECO:0000256" key="1">
    <source>
        <dbReference type="SAM" id="SignalP"/>
    </source>
</evidence>
<sequence length="141" mass="16028">FVFIVAFFLLERSSVLAQTYCEDKPKILFYRRGEAELVSSDGENSENHVVVSNLNKELLACVSSRNVEWTYEGEGEPSKFQESSNVDIQKYEDGSISYCLTSQITFYNKQSDTELSKHTGRYICREIGNNTNTASVYVYAS</sequence>
<feature type="non-terminal residue" evidence="2">
    <location>
        <position position="1"/>
    </location>
</feature>
<dbReference type="Proteomes" id="UP000094527">
    <property type="component" value="Unassembled WGS sequence"/>
</dbReference>
<evidence type="ECO:0000313" key="2">
    <source>
        <dbReference type="EMBL" id="ODN06358.1"/>
    </source>
</evidence>
<evidence type="ECO:0008006" key="4">
    <source>
        <dbReference type="Google" id="ProtNLM"/>
    </source>
</evidence>
<name>A0A1D2NM51_ORCCI</name>
<feature type="chain" id="PRO_5008905735" description="Ig-like domain-containing protein" evidence="1">
    <location>
        <begin position="18"/>
        <end position="141"/>
    </location>
</feature>
<dbReference type="EMBL" id="LJIJ01000007">
    <property type="protein sequence ID" value="ODN06358.1"/>
    <property type="molecule type" value="Genomic_DNA"/>
</dbReference>
<keyword evidence="1" id="KW-0732">Signal</keyword>
<feature type="signal peptide" evidence="1">
    <location>
        <begin position="1"/>
        <end position="17"/>
    </location>
</feature>
<feature type="non-terminal residue" evidence="2">
    <location>
        <position position="141"/>
    </location>
</feature>
<keyword evidence="3" id="KW-1185">Reference proteome</keyword>
<reference evidence="2 3" key="1">
    <citation type="journal article" date="2016" name="Genome Biol. Evol.">
        <title>Gene Family Evolution Reflects Adaptation to Soil Environmental Stressors in the Genome of the Collembolan Orchesella cincta.</title>
        <authorList>
            <person name="Faddeeva-Vakhrusheva A."/>
            <person name="Derks M.F."/>
            <person name="Anvar S.Y."/>
            <person name="Agamennone V."/>
            <person name="Suring W."/>
            <person name="Smit S."/>
            <person name="van Straalen N.M."/>
            <person name="Roelofs D."/>
        </authorList>
    </citation>
    <scope>NUCLEOTIDE SEQUENCE [LARGE SCALE GENOMIC DNA]</scope>
    <source>
        <tissue evidence="2">Mixed pool</tissue>
    </source>
</reference>
<accession>A0A1D2NM51</accession>
<proteinExistence type="predicted"/>
<evidence type="ECO:0000313" key="3">
    <source>
        <dbReference type="Proteomes" id="UP000094527"/>
    </source>
</evidence>
<organism evidence="2 3">
    <name type="scientific">Orchesella cincta</name>
    <name type="common">Springtail</name>
    <name type="synonym">Podura cincta</name>
    <dbReference type="NCBI Taxonomy" id="48709"/>
    <lineage>
        <taxon>Eukaryota</taxon>
        <taxon>Metazoa</taxon>
        <taxon>Ecdysozoa</taxon>
        <taxon>Arthropoda</taxon>
        <taxon>Hexapoda</taxon>
        <taxon>Collembola</taxon>
        <taxon>Entomobryomorpha</taxon>
        <taxon>Entomobryoidea</taxon>
        <taxon>Orchesellidae</taxon>
        <taxon>Orchesellinae</taxon>
        <taxon>Orchesella</taxon>
    </lineage>
</organism>